<dbReference type="EMBL" id="CALSDN010000006">
    <property type="protein sequence ID" value="CAH6721452.1"/>
    <property type="molecule type" value="Genomic_DNA"/>
</dbReference>
<accession>A0ACA9Y9E7</accession>
<protein>
    <submittedName>
        <fullName evidence="1">Hexose transporter Hxt15p</fullName>
    </submittedName>
</protein>
<dbReference type="Proteomes" id="UP001152531">
    <property type="component" value="Unassembled WGS sequence"/>
</dbReference>
<keyword evidence="2" id="KW-1185">Reference proteome</keyword>
<name>A0ACA9Y9E7_9ASCO</name>
<gene>
    <name evidence="1" type="ORF">CLIB1444_06S02476</name>
</gene>
<proteinExistence type="predicted"/>
<sequence>MDVESKDSLSRKSNESVESFEEKPSFGRRVKNVLLLKELFSKNEERPTPKEVYNFRTYGTAFMTSAAAIIIGYDSSFIGGVMALDSFKSEFGLDEMTQSHASYVISNIISSFHAACFFGALISYPFSHYYGRKVTLLIASFMMTVGSAIMLAASNSVGLGPIYAGRVLGGLAVGFSTNVTVIYLSEIGPPSIRGMLVSMYELCWRIGDLNGFWINYGVDSNIAPSRKQWLIPFAIQLIPSALFLIGSILMKESPRWLFSVGRDEQALKNLLWFRRLPRDSEYIIYEVNQIKLNIDYQRTHVGLGLWDPFKQVFFKDRRILKRLFITGCIFVFQSFLGIQSINYYSPIFFRNLGVKGTNATLFSTGIFGLVKFVCTFIYILFIVENLGRTKALMISSTICAICFWYIGTYLKLNDPSDPSYVADAGGRATIAMMYIWVASFIMAWSSAPFVIGSEVFDQNIRSFVQAINAAICWVPIFILSRYTANMVQAMGYGVYYFFASITVISVPFVFFLVPETKGIALEDMDKLFDRRIPAYKAHKIVFEARLRENKQIMNHEIKDINSRKSNEIQNIEYA</sequence>
<evidence type="ECO:0000313" key="1">
    <source>
        <dbReference type="EMBL" id="CAH6721452.1"/>
    </source>
</evidence>
<organism evidence="1 2">
    <name type="scientific">[Candida] jaroonii</name>
    <dbReference type="NCBI Taxonomy" id="467808"/>
    <lineage>
        <taxon>Eukaryota</taxon>
        <taxon>Fungi</taxon>
        <taxon>Dikarya</taxon>
        <taxon>Ascomycota</taxon>
        <taxon>Saccharomycotina</taxon>
        <taxon>Pichiomycetes</taxon>
        <taxon>Debaryomycetaceae</taxon>
        <taxon>Yamadazyma</taxon>
    </lineage>
</organism>
<reference evidence="1" key="1">
    <citation type="submission" date="2022-06" db="EMBL/GenBank/DDBJ databases">
        <authorList>
            <person name="Legras J.-L."/>
            <person name="Devillers H."/>
            <person name="Grondin C."/>
        </authorList>
    </citation>
    <scope>NUCLEOTIDE SEQUENCE</scope>
    <source>
        <strain evidence="1">CLIB 1444</strain>
    </source>
</reference>
<evidence type="ECO:0000313" key="2">
    <source>
        <dbReference type="Proteomes" id="UP001152531"/>
    </source>
</evidence>
<comment type="caution">
    <text evidence="1">The sequence shown here is derived from an EMBL/GenBank/DDBJ whole genome shotgun (WGS) entry which is preliminary data.</text>
</comment>